<keyword evidence="4" id="KW-1185">Reference proteome</keyword>
<dbReference type="InterPro" id="IPR001623">
    <property type="entry name" value="DnaJ_domain"/>
</dbReference>
<proteinExistence type="predicted"/>
<dbReference type="PANTHER" id="PTHR44240">
    <property type="entry name" value="DNAJ DOMAIN (PROKARYOTIC HEAT SHOCK PROTEIN)-RELATED"/>
    <property type="match status" value="1"/>
</dbReference>
<dbReference type="Pfam" id="PF00226">
    <property type="entry name" value="DnaJ"/>
    <property type="match status" value="1"/>
</dbReference>
<dbReference type="Proteomes" id="UP000295511">
    <property type="component" value="Unassembled WGS sequence"/>
</dbReference>
<reference evidence="3 4" key="1">
    <citation type="submission" date="2019-03" db="EMBL/GenBank/DDBJ databases">
        <title>Whole genome sequence of Arthrobacter sp JH1-1.</title>
        <authorList>
            <person name="Trinh H.N."/>
        </authorList>
    </citation>
    <scope>NUCLEOTIDE SEQUENCE [LARGE SCALE GENOMIC DNA]</scope>
    <source>
        <strain evidence="3 4">JH1-1</strain>
    </source>
</reference>
<feature type="compositionally biased region" description="Basic and acidic residues" evidence="1">
    <location>
        <begin position="34"/>
        <end position="46"/>
    </location>
</feature>
<accession>A0A4R5K9K5</accession>
<dbReference type="InterPro" id="IPR036869">
    <property type="entry name" value="J_dom_sf"/>
</dbReference>
<evidence type="ECO:0000259" key="2">
    <source>
        <dbReference type="PROSITE" id="PS50076"/>
    </source>
</evidence>
<dbReference type="SMART" id="SM00271">
    <property type="entry name" value="DnaJ"/>
    <property type="match status" value="1"/>
</dbReference>
<dbReference type="PRINTS" id="PR00625">
    <property type="entry name" value="JDOMAIN"/>
</dbReference>
<gene>
    <name evidence="3" type="ORF">E1809_20510</name>
</gene>
<sequence length="177" mass="19183">MKNNDPDPYDILHLAPTATAREVARAYRALMRGAHPDTRPAREHHAGPGPTAPTSHEEPKMQEEPRLQDELQELRDIMAAYAILGNPEKRSAYDREHPRSAANPKPQQPDSAAVPPDSGASRADGETVRTPGALLPAASLLIGPVTWKPPGGRSPDMPARPGPFPPGGYTLILRIRH</sequence>
<evidence type="ECO:0000256" key="1">
    <source>
        <dbReference type="SAM" id="MobiDB-lite"/>
    </source>
</evidence>
<feature type="compositionally biased region" description="Basic and acidic residues" evidence="1">
    <location>
        <begin position="55"/>
        <end position="76"/>
    </location>
</feature>
<dbReference type="InterPro" id="IPR052276">
    <property type="entry name" value="Diphthamide-biosynth_chaperone"/>
</dbReference>
<evidence type="ECO:0000313" key="3">
    <source>
        <dbReference type="EMBL" id="TDF91512.1"/>
    </source>
</evidence>
<dbReference type="Gene3D" id="1.10.287.110">
    <property type="entry name" value="DnaJ domain"/>
    <property type="match status" value="1"/>
</dbReference>
<dbReference type="PROSITE" id="PS50076">
    <property type="entry name" value="DNAJ_2"/>
    <property type="match status" value="1"/>
</dbReference>
<name>A0A4R5K9K5_9MICC</name>
<dbReference type="OrthoDB" id="166297at2"/>
<comment type="caution">
    <text evidence="3">The sequence shown here is derived from an EMBL/GenBank/DDBJ whole genome shotgun (WGS) entry which is preliminary data.</text>
</comment>
<evidence type="ECO:0000313" key="4">
    <source>
        <dbReference type="Proteomes" id="UP000295511"/>
    </source>
</evidence>
<dbReference type="SUPFAM" id="SSF46565">
    <property type="entry name" value="Chaperone J-domain"/>
    <property type="match status" value="1"/>
</dbReference>
<feature type="region of interest" description="Disordered" evidence="1">
    <location>
        <begin position="28"/>
        <end position="169"/>
    </location>
</feature>
<dbReference type="RefSeq" id="WP_133206099.1">
    <property type="nucleotide sequence ID" value="NZ_SMRU01000029.1"/>
</dbReference>
<protein>
    <recommendedName>
        <fullName evidence="2">J domain-containing protein</fullName>
    </recommendedName>
</protein>
<feature type="compositionally biased region" description="Basic and acidic residues" evidence="1">
    <location>
        <begin position="87"/>
        <end position="99"/>
    </location>
</feature>
<dbReference type="PANTHER" id="PTHR44240:SF10">
    <property type="entry name" value="J DOMAIN-CONTAINING PROTEIN"/>
    <property type="match status" value="1"/>
</dbReference>
<organism evidence="3 4">
    <name type="scientific">Arthrobacter terricola</name>
    <dbReference type="NCBI Taxonomy" id="2547396"/>
    <lineage>
        <taxon>Bacteria</taxon>
        <taxon>Bacillati</taxon>
        <taxon>Actinomycetota</taxon>
        <taxon>Actinomycetes</taxon>
        <taxon>Micrococcales</taxon>
        <taxon>Micrococcaceae</taxon>
        <taxon>Arthrobacter</taxon>
    </lineage>
</organism>
<feature type="domain" description="J" evidence="2">
    <location>
        <begin position="7"/>
        <end position="97"/>
    </location>
</feature>
<dbReference type="AlphaFoldDB" id="A0A4R5K9K5"/>
<dbReference type="CDD" id="cd06257">
    <property type="entry name" value="DnaJ"/>
    <property type="match status" value="1"/>
</dbReference>
<dbReference type="EMBL" id="SMRU01000029">
    <property type="protein sequence ID" value="TDF91512.1"/>
    <property type="molecule type" value="Genomic_DNA"/>
</dbReference>